<feature type="region of interest" description="Disordered" evidence="2">
    <location>
        <begin position="577"/>
        <end position="601"/>
    </location>
</feature>
<gene>
    <name evidence="4" type="ORF">METZ01_LOCUS133269</name>
</gene>
<dbReference type="PANTHER" id="PTHR11319">
    <property type="entry name" value="G PROTEIN-COUPLED RECEPTOR-RELATED"/>
    <property type="match status" value="1"/>
</dbReference>
<keyword evidence="1" id="KW-0677">Repeat</keyword>
<dbReference type="SUPFAM" id="SSF51126">
    <property type="entry name" value="Pectin lyase-like"/>
    <property type="match status" value="5"/>
</dbReference>
<reference evidence="4" key="1">
    <citation type="submission" date="2018-05" db="EMBL/GenBank/DDBJ databases">
        <authorList>
            <person name="Lanie J.A."/>
            <person name="Ng W.-L."/>
            <person name="Kazmierczak K.M."/>
            <person name="Andrzejewski T.M."/>
            <person name="Davidsen T.M."/>
            <person name="Wayne K.J."/>
            <person name="Tettelin H."/>
            <person name="Glass J.I."/>
            <person name="Rusch D."/>
            <person name="Podicherti R."/>
            <person name="Tsui H.-C.T."/>
            <person name="Winkler M.E."/>
        </authorList>
    </citation>
    <scope>NUCLEOTIDE SEQUENCE</scope>
</reference>
<dbReference type="NCBIfam" id="TIGR03804">
    <property type="entry name" value="para_beta_helix"/>
    <property type="match status" value="1"/>
</dbReference>
<accession>A0A381YTT0</accession>
<dbReference type="InterPro" id="IPR022441">
    <property type="entry name" value="Para_beta_helix_rpt-2"/>
</dbReference>
<dbReference type="InterPro" id="IPR006633">
    <property type="entry name" value="Carb-bd_sugar_hydrolysis-dom"/>
</dbReference>
<dbReference type="InterPro" id="IPR039448">
    <property type="entry name" value="Beta_helix"/>
</dbReference>
<feature type="domain" description="Carbohydrate-binding/sugar hydrolysis" evidence="3">
    <location>
        <begin position="975"/>
        <end position="1117"/>
    </location>
</feature>
<sequence>YVENINYNGKNISVIGEDPETTIIDGNGTGSVVEIGVNANNSVLSNFTVQNGTETGTTHGWGSGIYAQGNIILDNLIVKNNTNSSAQGAGIFLDGASNPTIKNCLIINNTGDGIVCHGSNSLIDNVTIINNSLAGIYLRSAGSTVFPHPTIVNSIIHGNLDNNQIHFGSSGSIVDISYCLVEEGQDGIAFTVNHTLNWGSGNIDVDPMFVDTTNGNYQLLATSQLINAGHPDSTDSDGSRADIGAYPYLNTYSGPTWYVSATDGNDTTATGASAAPFKSIQSAINFATTTGDSVTVAVGTYVENIDFRGRNIKVVGADRETTIIDGNQAGSVVLFNNNENNNAYLKSFTIRNGYGLDLDNNGEIRGGGIYIVEASPTLENLILLNNYGYRGSGIYASNVTSVFKNLIFTNNFTTGRGAFSGVGNNLVLENLLFYGNNNTDSNGNTIDLEGDSYVFKNCTIANNKGRPVYTPYQAPNVIFYNSIIDYPDNGGLPMQFNPQGNNSSYYFINCQVRGGIDSSSMFFPDSNYEMILYTENIITSDPAFVDTANGDYHLSDLSPAIGAGTASITIDNVTYTDPGNDLDGNPRPNPAGTLPDMGAYESDKGVDPNYAGPVWYVDGPAGLPYGNGGPGAPFTTIAAGISASSSGDTVSVKAGTYVENINFNGKNIALLGENRETTIIDGDSSGSVVTFSNGETPSAVLDGFTLTNGEANDGGGIFVDGTDPTLTNLIINNNTAVNNGGGIYISNSSLLLKNSIIRGNSSVWGGGIQITNNSVPTILNVEITGNNIDNGQAVWVAGSDPIISNTTITNNESSNDNNEKGIDLYHGANVTLTNSIITGQNYAPINFSGGDSSSITISYSLIEGGQDSIVTNDNGTVTWGSGNIDVDPMFVDTANGNYHLLASSHLINAGHPDSTDSDGTRADIGAYPYLNTYSGPMWYVSGNGNDTTATGGGTDSFRSIQAAINFASDGHNVNVASGNYFENINFRGRAITVTGSGGSTIDGGGNGTVVTFDSGEDSTTTLSGFTIQNGLDTAMTWPAGHGGGIFISDASPNLTNLTITNNQASFGSGGYFFAYGGVMDGVTFHGNTGTGLELQNSTGTMKNSVISSNTDGGIIIVTGDNWTDPSYMVINNSQIINNTTTGNGGGIYSEQTPVYFTGGSISGNTAVNGAGIYFQNSDAILDNVKIYNNTASNHGGGVLQSTGTNLGVNADQVTYKNVIIASNNAVYGTELFLSWGTKSVFTNSIIYKDTLYNQNNRLIDTNPGTNISLLHSVIWSNSGMIMNINGGGDEGSAPVFSASYSNISNGQDGISSTIDFNEFATWGSGNIDVDPMFVDTANGNYNLLASSQLINAGHPDSTDSDGSRADIGAYPYLNTFSGPTWYVSAAAGNDTTSTGASTAPFKSIQSAINFATTTGDSVTVAAGIYVENIDFRGRNIKVVGEDRETTIIDGNQAGSVVLFKSGESNLALLSGFIIT</sequence>
<evidence type="ECO:0000259" key="3">
    <source>
        <dbReference type="SMART" id="SM00722"/>
    </source>
</evidence>
<organism evidence="4">
    <name type="scientific">marine metagenome</name>
    <dbReference type="NCBI Taxonomy" id="408172"/>
    <lineage>
        <taxon>unclassified sequences</taxon>
        <taxon>metagenomes</taxon>
        <taxon>ecological metagenomes</taxon>
    </lineage>
</organism>
<name>A0A381YTT0_9ZZZZ</name>
<dbReference type="Gene3D" id="2.160.20.10">
    <property type="entry name" value="Single-stranded right-handed beta-helix, Pectin lyase-like"/>
    <property type="match status" value="6"/>
</dbReference>
<dbReference type="SMART" id="SM00710">
    <property type="entry name" value="PbH1"/>
    <property type="match status" value="24"/>
</dbReference>
<feature type="non-terminal residue" evidence="4">
    <location>
        <position position="1475"/>
    </location>
</feature>
<feature type="non-terminal residue" evidence="4">
    <location>
        <position position="1"/>
    </location>
</feature>
<dbReference type="InterPro" id="IPR006626">
    <property type="entry name" value="PbH1"/>
</dbReference>
<evidence type="ECO:0000313" key="4">
    <source>
        <dbReference type="EMBL" id="SVA80415.1"/>
    </source>
</evidence>
<dbReference type="PANTHER" id="PTHR11319:SF35">
    <property type="entry name" value="OUTER MEMBRANE PROTEIN PMPC-RELATED"/>
    <property type="match status" value="1"/>
</dbReference>
<dbReference type="EMBL" id="UINC01019038">
    <property type="protein sequence ID" value="SVA80415.1"/>
    <property type="molecule type" value="Genomic_DNA"/>
</dbReference>
<dbReference type="InterPro" id="IPR011050">
    <property type="entry name" value="Pectin_lyase_fold/virulence"/>
</dbReference>
<protein>
    <recommendedName>
        <fullName evidence="3">Carbohydrate-binding/sugar hydrolysis domain-containing protein</fullName>
    </recommendedName>
</protein>
<evidence type="ECO:0000256" key="2">
    <source>
        <dbReference type="SAM" id="MobiDB-lite"/>
    </source>
</evidence>
<feature type="domain" description="Carbohydrate-binding/sugar hydrolysis" evidence="3">
    <location>
        <begin position="6"/>
        <end position="139"/>
    </location>
</feature>
<proteinExistence type="predicted"/>
<dbReference type="SMART" id="SM00722">
    <property type="entry name" value="CASH"/>
    <property type="match status" value="3"/>
</dbReference>
<dbReference type="Pfam" id="PF13229">
    <property type="entry name" value="Beta_helix"/>
    <property type="match status" value="2"/>
</dbReference>
<evidence type="ECO:0000256" key="1">
    <source>
        <dbReference type="ARBA" id="ARBA00022737"/>
    </source>
</evidence>
<feature type="domain" description="Carbohydrate-binding/sugar hydrolysis" evidence="3">
    <location>
        <begin position="652"/>
        <end position="795"/>
    </location>
</feature>
<dbReference type="InterPro" id="IPR012334">
    <property type="entry name" value="Pectin_lyas_fold"/>
</dbReference>